<comment type="function">
    <text evidence="8">Plays an important role in the control of DNA replication and the maintenance of replication fork stability.</text>
</comment>
<reference evidence="11 12" key="1">
    <citation type="journal article" date="2012" name="G3 (Bethesda)">
        <title>Pichia sorbitophila, an interspecies yeast hybrid reveals early steps of genome resolution following polyploidization.</title>
        <authorList>
            <person name="Leh Louis V."/>
            <person name="Despons L."/>
            <person name="Friedrich A."/>
            <person name="Martin T."/>
            <person name="Durrens P."/>
            <person name="Casaregola S."/>
            <person name="Neuveglise C."/>
            <person name="Fairhead C."/>
            <person name="Marck C."/>
            <person name="Cruz J.A."/>
            <person name="Straub M.L."/>
            <person name="Kugler V."/>
            <person name="Sacerdot C."/>
            <person name="Uzunov Z."/>
            <person name="Thierry A."/>
            <person name="Weiss S."/>
            <person name="Bleykasten C."/>
            <person name="De Montigny J."/>
            <person name="Jacques N."/>
            <person name="Jung P."/>
            <person name="Lemaire M."/>
            <person name="Mallet S."/>
            <person name="Morel G."/>
            <person name="Richard G.F."/>
            <person name="Sarkar A."/>
            <person name="Savel G."/>
            <person name="Schacherer J."/>
            <person name="Seret M.L."/>
            <person name="Talla E."/>
            <person name="Samson G."/>
            <person name="Jubin C."/>
            <person name="Poulain J."/>
            <person name="Vacherie B."/>
            <person name="Barbe V."/>
            <person name="Pelletier E."/>
            <person name="Sherman D.J."/>
            <person name="Westhof E."/>
            <person name="Weissenbach J."/>
            <person name="Baret P.V."/>
            <person name="Wincker P."/>
            <person name="Gaillardin C."/>
            <person name="Dujon B."/>
            <person name="Souciet J.L."/>
        </authorList>
    </citation>
    <scope>NUCLEOTIDE SEQUENCE [LARGE SCALE GENOMIC DNA]</scope>
    <source>
        <strain evidence="12">ATCC MYA-4447 / BCRC 22081 / CBS 7064 / NBRC 10061 / NRRL Y-12695</strain>
    </source>
</reference>
<sequence>MDLEEELSYYHQQEQAPESPSQDDNSGSVRENQNDDLLGLDQSIKLTTRAKIAKIDEERIFNKQKGIHYIIQNHRKLEKIFERNENRIWKKYRNHSLSSDMKKHIKHEVEYENMTSILQFYQLWCHGLFPKARFRDCIQMLRAFGSKSSQLKLYRRELVEREIYKAKVESGLEPGSPEPSNGPQENGISPVSFGQEDVATEESASLDTGHEQQAPEQRPNEDNSNETDNILLDSQPNDEAINNGETVVSQQKGHTGNTVVEDDEPFPDEDDYDEEYEVMRELGI</sequence>
<feature type="compositionally biased region" description="Polar residues" evidence="9">
    <location>
        <begin position="226"/>
        <end position="237"/>
    </location>
</feature>
<dbReference type="PANTHER" id="PTHR13220:SF11">
    <property type="entry name" value="TIMELESS-INTERACTING PROTEIN"/>
    <property type="match status" value="1"/>
</dbReference>
<comment type="subcellular location">
    <subcellularLocation>
        <location evidence="1 8">Nucleus</location>
    </subcellularLocation>
</comment>
<dbReference type="GO" id="GO:0031297">
    <property type="term" value="P:replication fork processing"/>
    <property type="evidence" value="ECO:0007669"/>
    <property type="project" value="UniProtKB-UniRule"/>
</dbReference>
<feature type="compositionally biased region" description="Polar residues" evidence="9">
    <location>
        <begin position="10"/>
        <end position="31"/>
    </location>
</feature>
<dbReference type="InterPro" id="IPR012923">
    <property type="entry name" value="Csm3"/>
</dbReference>
<evidence type="ECO:0000259" key="10">
    <source>
        <dbReference type="Pfam" id="PF07962"/>
    </source>
</evidence>
<keyword evidence="5" id="KW-0236">DNA replication inhibitor</keyword>
<protein>
    <recommendedName>
        <fullName evidence="8">Chromosome segregation in meiosis protein</fullName>
    </recommendedName>
</protein>
<organism evidence="11 12">
    <name type="scientific">Pichia sorbitophila (strain ATCC MYA-4447 / BCRC 22081 / CBS 7064 / NBRC 10061 / NRRL Y-12695)</name>
    <name type="common">Hybrid yeast</name>
    <dbReference type="NCBI Taxonomy" id="559304"/>
    <lineage>
        <taxon>Eukaryota</taxon>
        <taxon>Fungi</taxon>
        <taxon>Dikarya</taxon>
        <taxon>Ascomycota</taxon>
        <taxon>Saccharomycotina</taxon>
        <taxon>Pichiomycetes</taxon>
        <taxon>Debaryomycetaceae</taxon>
        <taxon>Millerozyma</taxon>
    </lineage>
</organism>
<dbReference type="OrthoDB" id="437078at2759"/>
<evidence type="ECO:0000256" key="6">
    <source>
        <dbReference type="ARBA" id="ARBA00023242"/>
    </source>
</evidence>
<comment type="subunit">
    <text evidence="3">Component of the fork protection complex (FPC) consisting of TOF1 and CSM3.</text>
</comment>
<evidence type="ECO:0000256" key="2">
    <source>
        <dbReference type="ARBA" id="ARBA00006075"/>
    </source>
</evidence>
<dbReference type="HOGENOM" id="CLU_036204_0_0_1"/>
<dbReference type="GO" id="GO:0003677">
    <property type="term" value="F:DNA binding"/>
    <property type="evidence" value="ECO:0007669"/>
    <property type="project" value="TreeGrafter"/>
</dbReference>
<dbReference type="eggNOG" id="KOG3004">
    <property type="taxonomic scope" value="Eukaryota"/>
</dbReference>
<dbReference type="STRING" id="559304.G8YFE5"/>
<dbReference type="GO" id="GO:0043111">
    <property type="term" value="P:replication fork arrest"/>
    <property type="evidence" value="ECO:0007669"/>
    <property type="project" value="TreeGrafter"/>
</dbReference>
<dbReference type="OMA" id="DWDFMNV"/>
<keyword evidence="12" id="KW-1185">Reference proteome</keyword>
<dbReference type="GO" id="GO:0006974">
    <property type="term" value="P:DNA damage response"/>
    <property type="evidence" value="ECO:0007669"/>
    <property type="project" value="UniProtKB-KW"/>
</dbReference>
<proteinExistence type="inferred from homology"/>
<evidence type="ECO:0000313" key="11">
    <source>
        <dbReference type="EMBL" id="CCE81894.1"/>
    </source>
</evidence>
<dbReference type="AlphaFoldDB" id="G8YFE5"/>
<dbReference type="PANTHER" id="PTHR13220">
    <property type="entry name" value="TIMELESS INTERACTING-RELATED"/>
    <property type="match status" value="1"/>
</dbReference>
<accession>G8YFE5</accession>
<dbReference type="GO" id="GO:0000076">
    <property type="term" value="P:DNA replication checkpoint signaling"/>
    <property type="evidence" value="ECO:0007669"/>
    <property type="project" value="UniProtKB-UniRule"/>
</dbReference>
<dbReference type="InterPro" id="IPR040038">
    <property type="entry name" value="TIPIN/Csm3/Swi3"/>
</dbReference>
<feature type="region of interest" description="Disordered" evidence="9">
    <location>
        <begin position="1"/>
        <end position="34"/>
    </location>
</feature>
<feature type="region of interest" description="Disordered" evidence="9">
    <location>
        <begin position="169"/>
        <end position="284"/>
    </location>
</feature>
<dbReference type="InParanoid" id="G8YFE5"/>
<keyword evidence="6 8" id="KW-0539">Nucleus</keyword>
<gene>
    <name evidence="11" type="primary">Piso0_002573</name>
    <name evidence="11" type="ORF">GNLVRS01_PISO0I13120g</name>
</gene>
<evidence type="ECO:0000256" key="3">
    <source>
        <dbReference type="ARBA" id="ARBA00011217"/>
    </source>
</evidence>
<dbReference type="Proteomes" id="UP000005222">
    <property type="component" value="Chromosome I"/>
</dbReference>
<comment type="similarity">
    <text evidence="2 8">Belongs to the CSM3 family.</text>
</comment>
<evidence type="ECO:0000256" key="8">
    <source>
        <dbReference type="RuleBase" id="RU366049"/>
    </source>
</evidence>
<evidence type="ECO:0000313" key="12">
    <source>
        <dbReference type="Proteomes" id="UP000005222"/>
    </source>
</evidence>
<evidence type="ECO:0000256" key="1">
    <source>
        <dbReference type="ARBA" id="ARBA00004123"/>
    </source>
</evidence>
<evidence type="ECO:0000256" key="9">
    <source>
        <dbReference type="SAM" id="MobiDB-lite"/>
    </source>
</evidence>
<dbReference type="EMBL" id="FO082051">
    <property type="protein sequence ID" value="CCE81894.1"/>
    <property type="molecule type" value="Genomic_DNA"/>
</dbReference>
<feature type="compositionally biased region" description="Polar residues" evidence="9">
    <location>
        <begin position="178"/>
        <end position="189"/>
    </location>
</feature>
<evidence type="ECO:0000256" key="5">
    <source>
        <dbReference type="ARBA" id="ARBA00022880"/>
    </source>
</evidence>
<keyword evidence="7 8" id="KW-0131">Cell cycle</keyword>
<evidence type="ECO:0000256" key="4">
    <source>
        <dbReference type="ARBA" id="ARBA00022763"/>
    </source>
</evidence>
<keyword evidence="4 8" id="KW-0227">DNA damage</keyword>
<feature type="compositionally biased region" description="Acidic residues" evidence="9">
    <location>
        <begin position="260"/>
        <end position="276"/>
    </location>
</feature>
<feature type="compositionally biased region" description="Polar residues" evidence="9">
    <location>
        <begin position="243"/>
        <end position="258"/>
    </location>
</feature>
<dbReference type="GO" id="GO:0031298">
    <property type="term" value="C:replication fork protection complex"/>
    <property type="evidence" value="ECO:0007669"/>
    <property type="project" value="TreeGrafter"/>
</dbReference>
<evidence type="ECO:0000256" key="7">
    <source>
        <dbReference type="ARBA" id="ARBA00023306"/>
    </source>
</evidence>
<feature type="domain" description="Chromosome segregation in meiosis protein 3" evidence="10">
    <location>
        <begin position="54"/>
        <end position="162"/>
    </location>
</feature>
<dbReference type="Pfam" id="PF07962">
    <property type="entry name" value="Swi3"/>
    <property type="match status" value="1"/>
</dbReference>
<name>G8YFE5_PICSO</name>